<dbReference type="EC" id="5.1.1.-" evidence="5"/>
<dbReference type="SFLD" id="SFLDF00010">
    <property type="entry name" value="dipeptide_epimerase"/>
    <property type="match status" value="1"/>
</dbReference>
<sequence>MRSVRFYPEAWPLHTAFVIARGSRTEARVIVVEIEEDGVVGIGECTPYPRYGESEISVMAELEAISGRIQQGVDRQTLQTLLPAGAARNAIDSALWSLEQQQRGQTLWQLNQMTPLACISMAQTLSIDTPEAMAQAALAHQQNGVTLLKVKLDDHFITERMVAIRSVAPNVSLIVDANESWQSEGLASRCQLLADLGVLMLEQPLAAGHDEALANFIHPLPICADESCHTVDDLAQLVGRYDMVNIKLDKTGGLTGALALASAAKAQGLEVMLGCMLCTSRAVRAALPLTVGAKFIDLDGPTWLSKDVVPGLAFHAGVIDLQATGD</sequence>
<dbReference type="PROSITE" id="PS00909">
    <property type="entry name" value="MR_MLE_2"/>
    <property type="match status" value="1"/>
</dbReference>
<organism evidence="7 8">
    <name type="scientific">Rouxiella chamberiensis</name>
    <dbReference type="NCBI Taxonomy" id="1513468"/>
    <lineage>
        <taxon>Bacteria</taxon>
        <taxon>Pseudomonadati</taxon>
        <taxon>Pseudomonadota</taxon>
        <taxon>Gammaproteobacteria</taxon>
        <taxon>Enterobacterales</taxon>
        <taxon>Yersiniaceae</taxon>
        <taxon>Rouxiella</taxon>
    </lineage>
</organism>
<evidence type="ECO:0000256" key="5">
    <source>
        <dbReference type="RuleBase" id="RU366006"/>
    </source>
</evidence>
<dbReference type="InterPro" id="IPR013342">
    <property type="entry name" value="Mandelate_racemase_C"/>
</dbReference>
<keyword evidence="8" id="KW-1185">Reference proteome</keyword>
<dbReference type="SFLD" id="SFLDG00180">
    <property type="entry name" value="muconate_cycloisomerase"/>
    <property type="match status" value="1"/>
</dbReference>
<comment type="similarity">
    <text evidence="1 5">Belongs to the mandelate racemase/muconate lactonizing enzyme family.</text>
</comment>
<dbReference type="NCBIfam" id="NF011708">
    <property type="entry name" value="PRK15129.1"/>
    <property type="match status" value="1"/>
</dbReference>
<keyword evidence="3 5" id="KW-0460">Magnesium</keyword>
<dbReference type="InterPro" id="IPR034593">
    <property type="entry name" value="DgoD-like"/>
</dbReference>
<accession>A0ABY7HSW2</accession>
<dbReference type="InterPro" id="IPR029065">
    <property type="entry name" value="Enolase_C-like"/>
</dbReference>
<dbReference type="Pfam" id="PF13378">
    <property type="entry name" value="MR_MLE_C"/>
    <property type="match status" value="1"/>
</dbReference>
<dbReference type="RefSeq" id="WP_045047712.1">
    <property type="nucleotide sequence ID" value="NZ_CP114058.1"/>
</dbReference>
<dbReference type="SFLD" id="SFLDS00001">
    <property type="entry name" value="Enolase"/>
    <property type="match status" value="1"/>
</dbReference>
<evidence type="ECO:0000256" key="2">
    <source>
        <dbReference type="ARBA" id="ARBA00022723"/>
    </source>
</evidence>
<keyword evidence="4 5" id="KW-0413">Isomerase</keyword>
<dbReference type="InterPro" id="IPR034603">
    <property type="entry name" value="Dipeptide_epimerase"/>
</dbReference>
<feature type="domain" description="Mandelate racemase/muconate lactonizing enzyme C-terminal" evidence="6">
    <location>
        <begin position="130"/>
        <end position="223"/>
    </location>
</feature>
<dbReference type="Pfam" id="PF02746">
    <property type="entry name" value="MR_MLE_N"/>
    <property type="match status" value="1"/>
</dbReference>
<reference evidence="7" key="1">
    <citation type="submission" date="2022-12" db="EMBL/GenBank/DDBJ databases">
        <title>Complete genome sequence of an Australian strain of Rouxiella badensis DAR84756 and resolution of the R. badensis DSM100043 and R. chamberiensis DSM28324 genomes.</title>
        <authorList>
            <person name="Paul S."/>
            <person name="Anderson P.J."/>
            <person name="Maynard G."/>
            <person name="Dyall-Smith M."/>
            <person name="Kudinha T."/>
        </authorList>
    </citation>
    <scope>NUCLEOTIDE SEQUENCE</scope>
    <source>
        <strain evidence="7">DSM 28324</strain>
    </source>
</reference>
<dbReference type="GO" id="GO:0103031">
    <property type="term" value="F:L-Ala-D/L-Glu epimerase activity"/>
    <property type="evidence" value="ECO:0007669"/>
    <property type="project" value="UniProtKB-EC"/>
</dbReference>
<dbReference type="SMART" id="SM00922">
    <property type="entry name" value="MR_MLE"/>
    <property type="match status" value="1"/>
</dbReference>
<evidence type="ECO:0000313" key="7">
    <source>
        <dbReference type="EMBL" id="WAT02493.1"/>
    </source>
</evidence>
<evidence type="ECO:0000256" key="3">
    <source>
        <dbReference type="ARBA" id="ARBA00022842"/>
    </source>
</evidence>
<dbReference type="EMBL" id="CP114058">
    <property type="protein sequence ID" value="WAT02493.1"/>
    <property type="molecule type" value="Genomic_DNA"/>
</dbReference>
<name>A0ABY7HSW2_9GAMM</name>
<gene>
    <name evidence="7" type="primary">ycjG</name>
    <name evidence="7" type="ORF">O1V66_07915</name>
</gene>
<evidence type="ECO:0000259" key="6">
    <source>
        <dbReference type="SMART" id="SM00922"/>
    </source>
</evidence>
<comment type="cofactor">
    <cofactor evidence="5">
        <name>Mg(2+)</name>
        <dbReference type="ChEBI" id="CHEBI:18420"/>
    </cofactor>
    <text evidence="5">Binds 1 Mg(2+) ion per subunit.</text>
</comment>
<proteinExistence type="inferred from homology"/>
<evidence type="ECO:0000256" key="4">
    <source>
        <dbReference type="ARBA" id="ARBA00023235"/>
    </source>
</evidence>
<dbReference type="Proteomes" id="UP001164712">
    <property type="component" value="Chromosome"/>
</dbReference>
<dbReference type="InterPro" id="IPR013341">
    <property type="entry name" value="Mandelate_racemase_N_dom"/>
</dbReference>
<dbReference type="Gene3D" id="3.20.20.120">
    <property type="entry name" value="Enolase-like C-terminal domain"/>
    <property type="match status" value="1"/>
</dbReference>
<evidence type="ECO:0000256" key="1">
    <source>
        <dbReference type="ARBA" id="ARBA00008031"/>
    </source>
</evidence>
<dbReference type="PANTHER" id="PTHR48080">
    <property type="entry name" value="D-GALACTONATE DEHYDRATASE-RELATED"/>
    <property type="match status" value="1"/>
</dbReference>
<dbReference type="NCBIfam" id="NF042940">
    <property type="entry name" value="racemase_DgcA"/>
    <property type="match status" value="1"/>
</dbReference>
<dbReference type="InterPro" id="IPR036849">
    <property type="entry name" value="Enolase-like_C_sf"/>
</dbReference>
<dbReference type="CDD" id="cd03319">
    <property type="entry name" value="L-Ala-DL-Glu_epimerase"/>
    <property type="match status" value="1"/>
</dbReference>
<keyword evidence="2 5" id="KW-0479">Metal-binding</keyword>
<dbReference type="Gene3D" id="3.30.390.10">
    <property type="entry name" value="Enolase-like, N-terminal domain"/>
    <property type="match status" value="1"/>
</dbReference>
<dbReference type="InterPro" id="IPR029017">
    <property type="entry name" value="Enolase-like_N"/>
</dbReference>
<dbReference type="PANTHER" id="PTHR48080:SF3">
    <property type="entry name" value="ENOLASE SUPERFAMILY MEMBER DDB_G0284701"/>
    <property type="match status" value="1"/>
</dbReference>
<protein>
    <recommendedName>
        <fullName evidence="5">Dipeptide epimerase</fullName>
        <ecNumber evidence="5">5.1.1.-</ecNumber>
    </recommendedName>
</protein>
<dbReference type="SUPFAM" id="SSF51604">
    <property type="entry name" value="Enolase C-terminal domain-like"/>
    <property type="match status" value="1"/>
</dbReference>
<evidence type="ECO:0000313" key="8">
    <source>
        <dbReference type="Proteomes" id="UP001164712"/>
    </source>
</evidence>
<dbReference type="InterPro" id="IPR018110">
    <property type="entry name" value="Mandel_Rmase/mucon_lact_enz_CS"/>
</dbReference>
<dbReference type="SUPFAM" id="SSF54826">
    <property type="entry name" value="Enolase N-terminal domain-like"/>
    <property type="match status" value="1"/>
</dbReference>